<dbReference type="PANTHER" id="PTHR40628">
    <property type="entry name" value="CHROMO DOMAIN-CONTAINING PROTEIN"/>
    <property type="match status" value="1"/>
</dbReference>
<evidence type="ECO:0000313" key="2">
    <source>
        <dbReference type="EMBL" id="KAF4967789.1"/>
    </source>
</evidence>
<evidence type="ECO:0000256" key="1">
    <source>
        <dbReference type="SAM" id="MobiDB-lite"/>
    </source>
</evidence>
<feature type="region of interest" description="Disordered" evidence="1">
    <location>
        <begin position="289"/>
        <end position="327"/>
    </location>
</feature>
<dbReference type="Proteomes" id="UP000622797">
    <property type="component" value="Unassembled WGS sequence"/>
</dbReference>
<dbReference type="PANTHER" id="PTHR40628:SF1">
    <property type="entry name" value="CHROMO DOMAIN-CONTAINING PROTEIN"/>
    <property type="match status" value="1"/>
</dbReference>
<feature type="compositionally biased region" description="Basic and acidic residues" evidence="1">
    <location>
        <begin position="291"/>
        <end position="303"/>
    </location>
</feature>
<feature type="compositionally biased region" description="Acidic residues" evidence="1">
    <location>
        <begin position="306"/>
        <end position="323"/>
    </location>
</feature>
<comment type="caution">
    <text evidence="2">The sequence shown here is derived from an EMBL/GenBank/DDBJ whole genome shotgun (WGS) entry which is preliminary data.</text>
</comment>
<accession>A0A8H4XB82</accession>
<dbReference type="EMBL" id="JABEXW010000223">
    <property type="protein sequence ID" value="KAF4967789.1"/>
    <property type="molecule type" value="Genomic_DNA"/>
</dbReference>
<protein>
    <submittedName>
        <fullName evidence="2">Uncharacterized protein</fullName>
    </submittedName>
</protein>
<dbReference type="AlphaFoldDB" id="A0A8H4XB82"/>
<reference evidence="2" key="2">
    <citation type="submission" date="2020-05" db="EMBL/GenBank/DDBJ databases">
        <authorList>
            <person name="Kim H.-S."/>
            <person name="Proctor R.H."/>
            <person name="Brown D.W."/>
        </authorList>
    </citation>
    <scope>NUCLEOTIDE SEQUENCE</scope>
    <source>
        <strain evidence="2">NRRL 20472</strain>
    </source>
</reference>
<proteinExistence type="predicted"/>
<keyword evidence="3" id="KW-1185">Reference proteome</keyword>
<dbReference type="OrthoDB" id="5056343at2759"/>
<name>A0A8H4XB82_9HYPO</name>
<organism evidence="2 3">
    <name type="scientific">Fusarium sarcochroum</name>
    <dbReference type="NCBI Taxonomy" id="1208366"/>
    <lineage>
        <taxon>Eukaryota</taxon>
        <taxon>Fungi</taxon>
        <taxon>Dikarya</taxon>
        <taxon>Ascomycota</taxon>
        <taxon>Pezizomycotina</taxon>
        <taxon>Sordariomycetes</taxon>
        <taxon>Hypocreomycetidae</taxon>
        <taxon>Hypocreales</taxon>
        <taxon>Nectriaceae</taxon>
        <taxon>Fusarium</taxon>
        <taxon>Fusarium lateritium species complex</taxon>
    </lineage>
</organism>
<dbReference type="CDD" id="cd01670">
    <property type="entry name" value="Death"/>
    <property type="match status" value="1"/>
</dbReference>
<sequence>MSFSSFVYHGEDEPFAVDGELQAPGMPIKEDFTITLGIGTVRLKTKRFHNKGGTKSQGEIVLKNVLHAPHYICNIIGGNIAEDGYVVTLDPDPEKPNSGIIRDETGAQMAHFKRLTGPNQQIEVRLSGPPHGPEVGKSPFNPEKSYEIRANWESSERDRLETYRETRNPGVQIGDKPFTEKEKEWFKSQEMDFEQDIKPAGRHAQNEEVRKAMRTRYRYTKMKNPNQDLVDKVMDFKECRLCDSAFPTKERRYIRTCFGSTKEFMDKFGYRYDKHEEYAQAAKQAKKMMRKNPEMEDADRLGEDGWVSEDDWEDVESESEDDGFGPGGYRYEYDVEDVYGSDWARYAGSDETDIEDIECDYWGPGDDYDTCRCMECRGRRIMMADGSD</sequence>
<reference evidence="2" key="1">
    <citation type="journal article" date="2020" name="BMC Genomics">
        <title>Correction to: Identification and distribution of gene clusters required for synthesis of sphingolipid metabolism inhibitors in diverse species of the filamentous fungus Fusarium.</title>
        <authorList>
            <person name="Kim H.S."/>
            <person name="Lohmar J.M."/>
            <person name="Busman M."/>
            <person name="Brown D.W."/>
            <person name="Naumann T.A."/>
            <person name="Divon H.H."/>
            <person name="Lysoe E."/>
            <person name="Uhlig S."/>
            <person name="Proctor R.H."/>
        </authorList>
    </citation>
    <scope>NUCLEOTIDE SEQUENCE</scope>
    <source>
        <strain evidence="2">NRRL 20472</strain>
    </source>
</reference>
<gene>
    <name evidence="2" type="ORF">FSARC_4722</name>
</gene>
<evidence type="ECO:0000313" key="3">
    <source>
        <dbReference type="Proteomes" id="UP000622797"/>
    </source>
</evidence>